<accession>A0A919GJ64</accession>
<keyword evidence="1" id="KW-1133">Transmembrane helix</keyword>
<feature type="transmembrane region" description="Helical" evidence="1">
    <location>
        <begin position="42"/>
        <end position="64"/>
    </location>
</feature>
<organism evidence="2 3">
    <name type="scientific">Streptomyces sulfonofaciens</name>
    <dbReference type="NCBI Taxonomy" id="68272"/>
    <lineage>
        <taxon>Bacteria</taxon>
        <taxon>Bacillati</taxon>
        <taxon>Actinomycetota</taxon>
        <taxon>Actinomycetes</taxon>
        <taxon>Kitasatosporales</taxon>
        <taxon>Streptomycetaceae</taxon>
        <taxon>Streptomyces</taxon>
    </lineage>
</organism>
<reference evidence="2" key="2">
    <citation type="submission" date="2020-09" db="EMBL/GenBank/DDBJ databases">
        <authorList>
            <person name="Sun Q."/>
            <person name="Ohkuma M."/>
        </authorList>
    </citation>
    <scope>NUCLEOTIDE SEQUENCE</scope>
    <source>
        <strain evidence="2">JCM 5069</strain>
    </source>
</reference>
<protein>
    <submittedName>
        <fullName evidence="2">Uncharacterized protein</fullName>
    </submittedName>
</protein>
<keyword evidence="1" id="KW-0472">Membrane</keyword>
<proteinExistence type="predicted"/>
<keyword evidence="1" id="KW-0812">Transmembrane</keyword>
<keyword evidence="3" id="KW-1185">Reference proteome</keyword>
<evidence type="ECO:0000313" key="3">
    <source>
        <dbReference type="Proteomes" id="UP000603708"/>
    </source>
</evidence>
<dbReference type="EMBL" id="BNCD01000016">
    <property type="protein sequence ID" value="GHH84946.1"/>
    <property type="molecule type" value="Genomic_DNA"/>
</dbReference>
<evidence type="ECO:0000313" key="2">
    <source>
        <dbReference type="EMBL" id="GHH84946.1"/>
    </source>
</evidence>
<comment type="caution">
    <text evidence="2">The sequence shown here is derived from an EMBL/GenBank/DDBJ whole genome shotgun (WGS) entry which is preliminary data.</text>
</comment>
<gene>
    <name evidence="2" type="ORF">GCM10018793_51090</name>
</gene>
<name>A0A919GJ64_9ACTN</name>
<evidence type="ECO:0000256" key="1">
    <source>
        <dbReference type="SAM" id="Phobius"/>
    </source>
</evidence>
<reference evidence="2" key="1">
    <citation type="journal article" date="2014" name="Int. J. Syst. Evol. Microbiol.">
        <title>Complete genome sequence of Corynebacterium casei LMG S-19264T (=DSM 44701T), isolated from a smear-ripened cheese.</title>
        <authorList>
            <consortium name="US DOE Joint Genome Institute (JGI-PGF)"/>
            <person name="Walter F."/>
            <person name="Albersmeier A."/>
            <person name="Kalinowski J."/>
            <person name="Ruckert C."/>
        </authorList>
    </citation>
    <scope>NUCLEOTIDE SEQUENCE</scope>
    <source>
        <strain evidence="2">JCM 5069</strain>
    </source>
</reference>
<dbReference type="AlphaFoldDB" id="A0A919GJ64"/>
<dbReference type="Proteomes" id="UP000603708">
    <property type="component" value="Unassembled WGS sequence"/>
</dbReference>
<sequence length="83" mass="8619">MTGSPTSAPPPLLREIPLALRHDVYALAALAEGLVMVAGDRWGLPAGPVAAVGSVVVVVIRVLAIWRRRNAPPTPDADAGYVV</sequence>